<gene>
    <name evidence="1" type="ORF">AFUS01_LOCUS13231</name>
</gene>
<keyword evidence="2" id="KW-1185">Reference proteome</keyword>
<evidence type="ECO:0000313" key="1">
    <source>
        <dbReference type="EMBL" id="CAG7724195.1"/>
    </source>
</evidence>
<evidence type="ECO:0000313" key="2">
    <source>
        <dbReference type="Proteomes" id="UP000708208"/>
    </source>
</evidence>
<dbReference type="Proteomes" id="UP000708208">
    <property type="component" value="Unassembled WGS sequence"/>
</dbReference>
<dbReference type="AlphaFoldDB" id="A0A8J2KC23"/>
<proteinExistence type="predicted"/>
<comment type="caution">
    <text evidence="1">The sequence shown here is derived from an EMBL/GenBank/DDBJ whole genome shotgun (WGS) entry which is preliminary data.</text>
</comment>
<name>A0A8J2KC23_9HEXA</name>
<protein>
    <submittedName>
        <fullName evidence="1">Uncharacterized protein</fullName>
    </submittedName>
</protein>
<sequence>MDLPQDHIPIRRRKDWMRSGALLGGIGKEAVQWPPWNKNSDSYEARGLKNQGREEERLTFKYIGDRSCSAGAGKLGIP</sequence>
<organism evidence="1 2">
    <name type="scientific">Allacma fusca</name>
    <dbReference type="NCBI Taxonomy" id="39272"/>
    <lineage>
        <taxon>Eukaryota</taxon>
        <taxon>Metazoa</taxon>
        <taxon>Ecdysozoa</taxon>
        <taxon>Arthropoda</taxon>
        <taxon>Hexapoda</taxon>
        <taxon>Collembola</taxon>
        <taxon>Symphypleona</taxon>
        <taxon>Sminthuridae</taxon>
        <taxon>Allacma</taxon>
    </lineage>
</organism>
<accession>A0A8J2KC23</accession>
<reference evidence="1" key="1">
    <citation type="submission" date="2021-06" db="EMBL/GenBank/DDBJ databases">
        <authorList>
            <person name="Hodson N. C."/>
            <person name="Mongue J. A."/>
            <person name="Jaron S. K."/>
        </authorList>
    </citation>
    <scope>NUCLEOTIDE SEQUENCE</scope>
</reference>
<dbReference type="EMBL" id="CAJVCH010106693">
    <property type="protein sequence ID" value="CAG7724195.1"/>
    <property type="molecule type" value="Genomic_DNA"/>
</dbReference>